<feature type="non-terminal residue" evidence="10">
    <location>
        <position position="1"/>
    </location>
</feature>
<keyword evidence="7 8" id="KW-0472">Membrane</keyword>
<dbReference type="GO" id="GO:0016887">
    <property type="term" value="F:ATP hydrolysis activity"/>
    <property type="evidence" value="ECO:0007669"/>
    <property type="project" value="InterPro"/>
</dbReference>
<dbReference type="EMBL" id="CADCVT010000111">
    <property type="protein sequence ID" value="CAA9486566.1"/>
    <property type="molecule type" value="Genomic_DNA"/>
</dbReference>
<evidence type="ECO:0000256" key="5">
    <source>
        <dbReference type="ARBA" id="ARBA00022967"/>
    </source>
</evidence>
<dbReference type="Gene3D" id="3.40.50.1000">
    <property type="entry name" value="HAD superfamily/HAD-like"/>
    <property type="match status" value="1"/>
</dbReference>
<feature type="domain" description="P-type ATPase A" evidence="9">
    <location>
        <begin position="99"/>
        <end position="197"/>
    </location>
</feature>
<dbReference type="GO" id="GO:0005524">
    <property type="term" value="F:ATP binding"/>
    <property type="evidence" value="ECO:0007669"/>
    <property type="project" value="InterPro"/>
</dbReference>
<organism evidence="10">
    <name type="scientific">uncultured Solirubrobacteraceae bacterium</name>
    <dbReference type="NCBI Taxonomy" id="1162706"/>
    <lineage>
        <taxon>Bacteria</taxon>
        <taxon>Bacillati</taxon>
        <taxon>Actinomycetota</taxon>
        <taxon>Thermoleophilia</taxon>
        <taxon>Solirubrobacterales</taxon>
        <taxon>Solirubrobacteraceae</taxon>
        <taxon>environmental samples</taxon>
    </lineage>
</organism>
<dbReference type="InterPro" id="IPR023298">
    <property type="entry name" value="ATPase_P-typ_TM_dom_sf"/>
</dbReference>
<reference evidence="10" key="1">
    <citation type="submission" date="2020-02" db="EMBL/GenBank/DDBJ databases">
        <authorList>
            <person name="Meier V. D."/>
        </authorList>
    </citation>
    <scope>NUCLEOTIDE SEQUENCE</scope>
    <source>
        <strain evidence="10">AVDCRST_MAG85</strain>
    </source>
</reference>
<keyword evidence="6 8" id="KW-1133">Transmembrane helix</keyword>
<keyword evidence="3 8" id="KW-0812">Transmembrane</keyword>
<evidence type="ECO:0000313" key="10">
    <source>
        <dbReference type="EMBL" id="CAA9486566.1"/>
    </source>
</evidence>
<dbReference type="NCBIfam" id="TIGR01494">
    <property type="entry name" value="ATPase_P-type"/>
    <property type="match status" value="1"/>
</dbReference>
<feature type="transmembrane region" description="Helical" evidence="8">
    <location>
        <begin position="240"/>
        <end position="263"/>
    </location>
</feature>
<dbReference type="InterPro" id="IPR023214">
    <property type="entry name" value="HAD_sf"/>
</dbReference>
<proteinExistence type="inferred from homology"/>
<evidence type="ECO:0000256" key="4">
    <source>
        <dbReference type="ARBA" id="ARBA00022723"/>
    </source>
</evidence>
<keyword evidence="4" id="KW-0479">Metal-binding</keyword>
<dbReference type="InterPro" id="IPR059000">
    <property type="entry name" value="ATPase_P-type_domA"/>
</dbReference>
<accession>A0A6J4S0F3</accession>
<sequence length="321" mass="33117">FHRAAWANLRHATATMDTLISVGVLAAFGWSLYALFLGDAGMTGMKMSFELIPDNTGDEHIFLEVGAVVTAFLLAGRYFEARAKRRAGSALKALLELGAKDVAVLDADGSERRVPIEQLAVGDRFVVRPGEKVATDGVVEEGTSAVDQSLLTGESVPVEKQPGDEVAGASVNAGGRLVVRATRVGADTALAQIARLVTDAQTGKAPVQRLADRISGVFVPVVIGIAVATLGFWVGAGESWSYAITAAVAVLVIACPCALGLATPTALLVGTGRGAQLGLLIKGPQVLESTRRVDTVVLDKTGTVTTGRMSLADLVVVGGSG</sequence>
<keyword evidence="10" id="KW-0378">Hydrolase</keyword>
<dbReference type="SUPFAM" id="SSF81665">
    <property type="entry name" value="Calcium ATPase, transmembrane domain M"/>
    <property type="match status" value="1"/>
</dbReference>
<dbReference type="GO" id="GO:0055070">
    <property type="term" value="P:copper ion homeostasis"/>
    <property type="evidence" value="ECO:0007669"/>
    <property type="project" value="TreeGrafter"/>
</dbReference>
<evidence type="ECO:0000256" key="8">
    <source>
        <dbReference type="SAM" id="Phobius"/>
    </source>
</evidence>
<dbReference type="GO" id="GO:0043682">
    <property type="term" value="F:P-type divalent copper transporter activity"/>
    <property type="evidence" value="ECO:0007669"/>
    <property type="project" value="TreeGrafter"/>
</dbReference>
<evidence type="ECO:0000256" key="3">
    <source>
        <dbReference type="ARBA" id="ARBA00022692"/>
    </source>
</evidence>
<dbReference type="PANTHER" id="PTHR43520">
    <property type="entry name" value="ATP7, ISOFORM B"/>
    <property type="match status" value="1"/>
</dbReference>
<dbReference type="EC" id="3.6.3.5" evidence="10"/>
<keyword evidence="5" id="KW-1278">Translocase</keyword>
<dbReference type="GO" id="GO:0005507">
    <property type="term" value="F:copper ion binding"/>
    <property type="evidence" value="ECO:0007669"/>
    <property type="project" value="TreeGrafter"/>
</dbReference>
<dbReference type="InterPro" id="IPR008250">
    <property type="entry name" value="ATPase_P-typ_transduc_dom_A_sf"/>
</dbReference>
<dbReference type="InterPro" id="IPR018303">
    <property type="entry name" value="ATPase_P-typ_P_site"/>
</dbReference>
<dbReference type="Pfam" id="PF00122">
    <property type="entry name" value="E1-E2_ATPase"/>
    <property type="match status" value="1"/>
</dbReference>
<dbReference type="PANTHER" id="PTHR43520:SF8">
    <property type="entry name" value="P-TYPE CU(+) TRANSPORTER"/>
    <property type="match status" value="1"/>
</dbReference>
<dbReference type="SUPFAM" id="SSF81653">
    <property type="entry name" value="Calcium ATPase, transduction domain A"/>
    <property type="match status" value="1"/>
</dbReference>
<dbReference type="PROSITE" id="PS00154">
    <property type="entry name" value="ATPASE_E1_E2"/>
    <property type="match status" value="1"/>
</dbReference>
<comment type="subcellular location">
    <subcellularLocation>
        <location evidence="1">Cell membrane</location>
        <topology evidence="1">Multi-pass membrane protein</topology>
    </subcellularLocation>
</comment>
<dbReference type="InterPro" id="IPR001757">
    <property type="entry name" value="P_typ_ATPase"/>
</dbReference>
<evidence type="ECO:0000256" key="2">
    <source>
        <dbReference type="ARBA" id="ARBA00006024"/>
    </source>
</evidence>
<name>A0A6J4S0F3_9ACTN</name>
<evidence type="ECO:0000256" key="7">
    <source>
        <dbReference type="ARBA" id="ARBA00023136"/>
    </source>
</evidence>
<gene>
    <name evidence="10" type="ORF">AVDCRST_MAG85-975</name>
</gene>
<feature type="transmembrane region" description="Helical" evidence="8">
    <location>
        <begin position="20"/>
        <end position="41"/>
    </location>
</feature>
<feature type="transmembrane region" description="Helical" evidence="8">
    <location>
        <begin position="214"/>
        <end position="234"/>
    </location>
</feature>
<feature type="transmembrane region" description="Helical" evidence="8">
    <location>
        <begin position="61"/>
        <end position="79"/>
    </location>
</feature>
<dbReference type="FunFam" id="2.70.150.10:FF:000002">
    <property type="entry name" value="Copper-transporting ATPase 1, putative"/>
    <property type="match status" value="1"/>
</dbReference>
<dbReference type="PRINTS" id="PR00119">
    <property type="entry name" value="CATATPASE"/>
</dbReference>
<dbReference type="EC" id="3.6.3.3" evidence="10"/>
<protein>
    <submittedName>
        <fullName evidence="10">Lead, cadmium, zinc and mercury transporting ATPase Copper-translocating P-type ATPase</fullName>
        <ecNumber evidence="10">3.6.3.3</ecNumber>
        <ecNumber evidence="10">3.6.3.4</ecNumber>
        <ecNumber evidence="10">3.6.3.5</ecNumber>
    </submittedName>
</protein>
<dbReference type="AlphaFoldDB" id="A0A6J4S0F3"/>
<evidence type="ECO:0000256" key="6">
    <source>
        <dbReference type="ARBA" id="ARBA00022989"/>
    </source>
</evidence>
<dbReference type="EC" id="3.6.3.4" evidence="10"/>
<comment type="similarity">
    <text evidence="2">Belongs to the cation transport ATPase (P-type) (TC 3.A.3) family. Type IB subfamily.</text>
</comment>
<evidence type="ECO:0000256" key="1">
    <source>
        <dbReference type="ARBA" id="ARBA00004651"/>
    </source>
</evidence>
<dbReference type="Gene3D" id="2.70.150.10">
    <property type="entry name" value="Calcium-transporting ATPase, cytoplasmic transduction domain A"/>
    <property type="match status" value="1"/>
</dbReference>
<dbReference type="GO" id="GO:0005886">
    <property type="term" value="C:plasma membrane"/>
    <property type="evidence" value="ECO:0007669"/>
    <property type="project" value="UniProtKB-SubCell"/>
</dbReference>
<evidence type="ECO:0000259" key="9">
    <source>
        <dbReference type="Pfam" id="PF00122"/>
    </source>
</evidence>